<protein>
    <recommendedName>
        <fullName evidence="6">Pentatricopeptide repeat-containing protein</fullName>
    </recommendedName>
</protein>
<feature type="compositionally biased region" description="Low complexity" evidence="3">
    <location>
        <begin position="197"/>
        <end position="206"/>
    </location>
</feature>
<dbReference type="InterPro" id="IPR046960">
    <property type="entry name" value="PPR_At4g14850-like_plant"/>
</dbReference>
<proteinExistence type="predicted"/>
<feature type="repeat" description="PPR" evidence="2">
    <location>
        <begin position="44"/>
        <end position="78"/>
    </location>
</feature>
<dbReference type="GO" id="GO:0003723">
    <property type="term" value="F:RNA binding"/>
    <property type="evidence" value="ECO:0007669"/>
    <property type="project" value="InterPro"/>
</dbReference>
<dbReference type="Proteomes" id="UP000631114">
    <property type="component" value="Unassembled WGS sequence"/>
</dbReference>
<evidence type="ECO:0000256" key="3">
    <source>
        <dbReference type="SAM" id="MobiDB-lite"/>
    </source>
</evidence>
<dbReference type="NCBIfam" id="TIGR00756">
    <property type="entry name" value="PPR"/>
    <property type="match status" value="1"/>
</dbReference>
<name>A0A835LTP9_9MAGN</name>
<evidence type="ECO:0000256" key="1">
    <source>
        <dbReference type="ARBA" id="ARBA00022737"/>
    </source>
</evidence>
<dbReference type="EMBL" id="JADFTS010000004">
    <property type="protein sequence ID" value="KAF9607778.1"/>
    <property type="molecule type" value="Genomic_DNA"/>
</dbReference>
<sequence>MEVNGVKPDCMTLVSALSACARLGCLQIGNEIDKFIVEGEFRSNMFINNARLDLYAKCGDMNVARTIFDEMSKRNVVSWSIMIGGYAGGQILSEDALFLFGLFSSSKECVLKPSLHTIHILKLLQNVSEAGEIYEEIGKLESATSCFMKLGNYEKASLLINPPLKELKVFNHQQTDTNGKEQYPSQQEALGSKEHAMAVATRKAAAVGNNKQEACARNNKQSSSKRRTRQTPNKAQRHATRPKEE</sequence>
<evidence type="ECO:0000256" key="2">
    <source>
        <dbReference type="PROSITE-ProRule" id="PRU00708"/>
    </source>
</evidence>
<accession>A0A835LTP9</accession>
<dbReference type="PROSITE" id="PS51257">
    <property type="entry name" value="PROKAR_LIPOPROTEIN"/>
    <property type="match status" value="1"/>
</dbReference>
<dbReference type="Pfam" id="PF01535">
    <property type="entry name" value="PPR"/>
    <property type="match status" value="1"/>
</dbReference>
<evidence type="ECO:0000313" key="4">
    <source>
        <dbReference type="EMBL" id="KAF9607778.1"/>
    </source>
</evidence>
<gene>
    <name evidence="4" type="ORF">IFM89_000125</name>
</gene>
<comment type="caution">
    <text evidence="4">The sequence shown here is derived from an EMBL/GenBank/DDBJ whole genome shotgun (WGS) entry which is preliminary data.</text>
</comment>
<reference evidence="4 5" key="1">
    <citation type="submission" date="2020-10" db="EMBL/GenBank/DDBJ databases">
        <title>The Coptis chinensis genome and diversification of protoberbering-type alkaloids.</title>
        <authorList>
            <person name="Wang B."/>
            <person name="Shu S."/>
            <person name="Song C."/>
            <person name="Liu Y."/>
        </authorList>
    </citation>
    <scope>NUCLEOTIDE SEQUENCE [LARGE SCALE GENOMIC DNA]</scope>
    <source>
        <strain evidence="4">HL-2020</strain>
        <tissue evidence="4">Leaf</tissue>
    </source>
</reference>
<feature type="compositionally biased region" description="Basic residues" evidence="3">
    <location>
        <begin position="223"/>
        <end position="245"/>
    </location>
</feature>
<dbReference type="GO" id="GO:0009451">
    <property type="term" value="P:RNA modification"/>
    <property type="evidence" value="ECO:0007669"/>
    <property type="project" value="InterPro"/>
</dbReference>
<dbReference type="AlphaFoldDB" id="A0A835LTP9"/>
<dbReference type="OrthoDB" id="1749519at2759"/>
<organism evidence="4 5">
    <name type="scientific">Coptis chinensis</name>
    <dbReference type="NCBI Taxonomy" id="261450"/>
    <lineage>
        <taxon>Eukaryota</taxon>
        <taxon>Viridiplantae</taxon>
        <taxon>Streptophyta</taxon>
        <taxon>Embryophyta</taxon>
        <taxon>Tracheophyta</taxon>
        <taxon>Spermatophyta</taxon>
        <taxon>Magnoliopsida</taxon>
        <taxon>Ranunculales</taxon>
        <taxon>Ranunculaceae</taxon>
        <taxon>Coptidoideae</taxon>
        <taxon>Coptis</taxon>
    </lineage>
</organism>
<evidence type="ECO:0000313" key="5">
    <source>
        <dbReference type="Proteomes" id="UP000631114"/>
    </source>
</evidence>
<keyword evidence="1" id="KW-0677">Repeat</keyword>
<feature type="region of interest" description="Disordered" evidence="3">
    <location>
        <begin position="175"/>
        <end position="245"/>
    </location>
</feature>
<dbReference type="PROSITE" id="PS51375">
    <property type="entry name" value="PPR"/>
    <property type="match status" value="1"/>
</dbReference>
<dbReference type="Gene3D" id="1.25.40.10">
    <property type="entry name" value="Tetratricopeptide repeat domain"/>
    <property type="match status" value="1"/>
</dbReference>
<dbReference type="PANTHER" id="PTHR47926">
    <property type="entry name" value="PENTATRICOPEPTIDE REPEAT-CONTAINING PROTEIN"/>
    <property type="match status" value="1"/>
</dbReference>
<dbReference type="InterPro" id="IPR002885">
    <property type="entry name" value="PPR_rpt"/>
</dbReference>
<keyword evidence="5" id="KW-1185">Reference proteome</keyword>
<dbReference type="InterPro" id="IPR011990">
    <property type="entry name" value="TPR-like_helical_dom_sf"/>
</dbReference>
<evidence type="ECO:0008006" key="6">
    <source>
        <dbReference type="Google" id="ProtNLM"/>
    </source>
</evidence>